<comment type="similarity">
    <text evidence="7">Belongs to the glycosyl hydrolase 18 family.</text>
</comment>
<evidence type="ECO:0000313" key="10">
    <source>
        <dbReference type="EMBL" id="RPD41122.1"/>
    </source>
</evidence>
<evidence type="ECO:0000256" key="3">
    <source>
        <dbReference type="ARBA" id="ARBA00022801"/>
    </source>
</evidence>
<keyword evidence="11" id="KW-1185">Reference proteome</keyword>
<dbReference type="EC" id="3.2.1.14" evidence="2"/>
<dbReference type="PANTHER" id="PTHR11177:SF317">
    <property type="entry name" value="CHITINASE 12-RELATED"/>
    <property type="match status" value="1"/>
</dbReference>
<comment type="catalytic activity">
    <reaction evidence="1">
        <text>Random endo-hydrolysis of N-acetyl-beta-D-glucosaminide (1-&gt;4)-beta-linkages in chitin and chitodextrins.</text>
        <dbReference type="EC" id="3.2.1.14"/>
    </reaction>
</comment>
<evidence type="ECO:0000256" key="7">
    <source>
        <dbReference type="RuleBase" id="RU004453"/>
    </source>
</evidence>
<keyword evidence="5 6" id="KW-0326">Glycosidase</keyword>
<protein>
    <recommendedName>
        <fullName evidence="2">chitinase</fullName>
        <ecNumber evidence="2">3.2.1.14</ecNumber>
    </recommendedName>
</protein>
<evidence type="ECO:0000256" key="6">
    <source>
        <dbReference type="RuleBase" id="RU000489"/>
    </source>
</evidence>
<dbReference type="InterPro" id="IPR001223">
    <property type="entry name" value="Glyco_hydro18_cat"/>
</dbReference>
<keyword evidence="4" id="KW-0624">Polysaccharide degradation</keyword>
<feature type="signal peptide" evidence="8">
    <location>
        <begin position="1"/>
        <end position="22"/>
    </location>
</feature>
<dbReference type="Pfam" id="PF00704">
    <property type="entry name" value="Glyco_hydro_18"/>
    <property type="match status" value="1"/>
</dbReference>
<sequence>MRYPAKTIAALSAAFLLTIALAFKKSGPPAPKPVVIAYVGGFRGLIANPDSIAVEKLTHINYAFVDVKNGQAWLTNEKTDTVNFRRLNALKTRNPELKILISIGGWAWSENFSDAVLTPEGRALFAHTSVDIIRKYKLDGVDIDWEYPGVPGEEGNIYRPEDKQNYTLMFQAIRASLDSLEKETAGKYLLTTAVGGGKYFIEHTEMDKAQQYLDFVNIMSYDYKTNGTGIAGHHTNLYGSTKDSTEASADRSVQYFLRAGVPANKIVMGCAFYGRGWQLPNGDKRGLNQQAVKGARSGGYTRLKDSLMVQGYKRHWDKRAKAPYLWHPGQNIFITYDDERSVREKCRYVKKHHLAGVMFWEYSSDPKGYLLSSIHQTFTK</sequence>
<dbReference type="SMART" id="SM00636">
    <property type="entry name" value="Glyco_18"/>
    <property type="match status" value="1"/>
</dbReference>
<dbReference type="CDD" id="cd06548">
    <property type="entry name" value="GH18_chitinase"/>
    <property type="match status" value="1"/>
</dbReference>
<dbReference type="EMBL" id="RMBX01000005">
    <property type="protein sequence ID" value="RPD41122.1"/>
    <property type="molecule type" value="Genomic_DNA"/>
</dbReference>
<dbReference type="GO" id="GO:0008843">
    <property type="term" value="F:endochitinase activity"/>
    <property type="evidence" value="ECO:0007669"/>
    <property type="project" value="UniProtKB-EC"/>
</dbReference>
<dbReference type="GO" id="GO:0008061">
    <property type="term" value="F:chitin binding"/>
    <property type="evidence" value="ECO:0007669"/>
    <property type="project" value="InterPro"/>
</dbReference>
<dbReference type="Proteomes" id="UP000279089">
    <property type="component" value="Unassembled WGS sequence"/>
</dbReference>
<dbReference type="GO" id="GO:0005975">
    <property type="term" value="P:carbohydrate metabolic process"/>
    <property type="evidence" value="ECO:0007669"/>
    <property type="project" value="InterPro"/>
</dbReference>
<evidence type="ECO:0000256" key="5">
    <source>
        <dbReference type="ARBA" id="ARBA00023295"/>
    </source>
</evidence>
<feature type="chain" id="PRO_5018220504" description="chitinase" evidence="8">
    <location>
        <begin position="23"/>
        <end position="380"/>
    </location>
</feature>
<dbReference type="InterPro" id="IPR050314">
    <property type="entry name" value="Glycosyl_Hydrlase_18"/>
</dbReference>
<evidence type="ECO:0000256" key="1">
    <source>
        <dbReference type="ARBA" id="ARBA00000822"/>
    </source>
</evidence>
<dbReference type="SUPFAM" id="SSF51445">
    <property type="entry name" value="(Trans)glycosidases"/>
    <property type="match status" value="1"/>
</dbReference>
<dbReference type="InterPro" id="IPR029070">
    <property type="entry name" value="Chitinase_insertion_sf"/>
</dbReference>
<dbReference type="PROSITE" id="PS51910">
    <property type="entry name" value="GH18_2"/>
    <property type="match status" value="1"/>
</dbReference>
<dbReference type="AlphaFoldDB" id="A0A3N4MBC3"/>
<evidence type="ECO:0000256" key="8">
    <source>
        <dbReference type="SAM" id="SignalP"/>
    </source>
</evidence>
<evidence type="ECO:0000259" key="9">
    <source>
        <dbReference type="PROSITE" id="PS51910"/>
    </source>
</evidence>
<organism evidence="10 11">
    <name type="scientific">Chitinophaga barathri</name>
    <dbReference type="NCBI Taxonomy" id="1647451"/>
    <lineage>
        <taxon>Bacteria</taxon>
        <taxon>Pseudomonadati</taxon>
        <taxon>Bacteroidota</taxon>
        <taxon>Chitinophagia</taxon>
        <taxon>Chitinophagales</taxon>
        <taxon>Chitinophagaceae</taxon>
        <taxon>Chitinophaga</taxon>
    </lineage>
</organism>
<dbReference type="GO" id="GO:0006032">
    <property type="term" value="P:chitin catabolic process"/>
    <property type="evidence" value="ECO:0007669"/>
    <property type="project" value="UniProtKB-KW"/>
</dbReference>
<dbReference type="InterPro" id="IPR001579">
    <property type="entry name" value="Glyco_hydro_18_chit_AS"/>
</dbReference>
<evidence type="ECO:0000256" key="2">
    <source>
        <dbReference type="ARBA" id="ARBA00012729"/>
    </source>
</evidence>
<dbReference type="SUPFAM" id="SSF54556">
    <property type="entry name" value="Chitinase insertion domain"/>
    <property type="match status" value="1"/>
</dbReference>
<dbReference type="Gene3D" id="3.10.50.10">
    <property type="match status" value="1"/>
</dbReference>
<keyword evidence="4" id="KW-0146">Chitin degradation</keyword>
<keyword evidence="3 6" id="KW-0378">Hydrolase</keyword>
<proteinExistence type="inferred from homology"/>
<dbReference type="PANTHER" id="PTHR11177">
    <property type="entry name" value="CHITINASE"/>
    <property type="match status" value="1"/>
</dbReference>
<dbReference type="Gene3D" id="3.20.20.80">
    <property type="entry name" value="Glycosidases"/>
    <property type="match status" value="1"/>
</dbReference>
<gene>
    <name evidence="10" type="ORF">EG028_10575</name>
</gene>
<evidence type="ECO:0000313" key="11">
    <source>
        <dbReference type="Proteomes" id="UP000279089"/>
    </source>
</evidence>
<dbReference type="OrthoDB" id="9775889at2"/>
<dbReference type="PROSITE" id="PS01095">
    <property type="entry name" value="GH18_1"/>
    <property type="match status" value="1"/>
</dbReference>
<dbReference type="InterPro" id="IPR011583">
    <property type="entry name" value="Chitinase_II/V-like_cat"/>
</dbReference>
<keyword evidence="8" id="KW-0732">Signal</keyword>
<comment type="caution">
    <text evidence="10">The sequence shown here is derived from an EMBL/GenBank/DDBJ whole genome shotgun (WGS) entry which is preliminary data.</text>
</comment>
<dbReference type="InterPro" id="IPR017853">
    <property type="entry name" value="GH"/>
</dbReference>
<dbReference type="RefSeq" id="WP_120516575.1">
    <property type="nucleotide sequence ID" value="NZ_QXZY01000006.1"/>
</dbReference>
<accession>A0A3N4MBC3</accession>
<evidence type="ECO:0000256" key="4">
    <source>
        <dbReference type="ARBA" id="ARBA00023024"/>
    </source>
</evidence>
<reference evidence="11" key="1">
    <citation type="submission" date="2018-11" db="EMBL/GenBank/DDBJ databases">
        <title>Chitinophaga lutea sp.nov., isolate from arsenic contaminated soil.</title>
        <authorList>
            <person name="Zong Y."/>
        </authorList>
    </citation>
    <scope>NUCLEOTIDE SEQUENCE [LARGE SCALE GENOMIC DNA]</scope>
    <source>
        <strain evidence="11">YLT18</strain>
    </source>
</reference>
<feature type="domain" description="GH18" evidence="9">
    <location>
        <begin position="33"/>
        <end position="380"/>
    </location>
</feature>
<name>A0A3N4MBC3_9BACT</name>
<keyword evidence="4" id="KW-0119">Carbohydrate metabolism</keyword>